<reference evidence="2 3" key="1">
    <citation type="submission" date="2014-04" db="EMBL/GenBank/DDBJ databases">
        <authorList>
            <consortium name="DOE Joint Genome Institute"/>
            <person name="Kuo A."/>
            <person name="Kohler A."/>
            <person name="Costa M.D."/>
            <person name="Nagy L.G."/>
            <person name="Floudas D."/>
            <person name="Copeland A."/>
            <person name="Barry K.W."/>
            <person name="Cichocki N."/>
            <person name="Veneault-Fourrey C."/>
            <person name="LaButti K."/>
            <person name="Lindquist E.A."/>
            <person name="Lipzen A."/>
            <person name="Lundell T."/>
            <person name="Morin E."/>
            <person name="Murat C."/>
            <person name="Sun H."/>
            <person name="Tunlid A."/>
            <person name="Henrissat B."/>
            <person name="Grigoriev I.V."/>
            <person name="Hibbett D.S."/>
            <person name="Martin F."/>
            <person name="Nordberg H.P."/>
            <person name="Cantor M.N."/>
            <person name="Hua S.X."/>
        </authorList>
    </citation>
    <scope>NUCLEOTIDE SEQUENCE [LARGE SCALE GENOMIC DNA]</scope>
    <source>
        <strain evidence="2 3">441</strain>
    </source>
</reference>
<dbReference type="EMBL" id="KN834130">
    <property type="protein sequence ID" value="KIK12007.1"/>
    <property type="molecule type" value="Genomic_DNA"/>
</dbReference>
<dbReference type="HOGENOM" id="CLU_043561_0_0_1"/>
<feature type="region of interest" description="Disordered" evidence="1">
    <location>
        <begin position="395"/>
        <end position="420"/>
    </location>
</feature>
<gene>
    <name evidence="2" type="ORF">PISMIDRAFT_689886</name>
</gene>
<organism evidence="2 3">
    <name type="scientific">Pisolithus microcarpus 441</name>
    <dbReference type="NCBI Taxonomy" id="765257"/>
    <lineage>
        <taxon>Eukaryota</taxon>
        <taxon>Fungi</taxon>
        <taxon>Dikarya</taxon>
        <taxon>Basidiomycota</taxon>
        <taxon>Agaricomycotina</taxon>
        <taxon>Agaricomycetes</taxon>
        <taxon>Agaricomycetidae</taxon>
        <taxon>Boletales</taxon>
        <taxon>Sclerodermatineae</taxon>
        <taxon>Pisolithaceae</taxon>
        <taxon>Pisolithus</taxon>
    </lineage>
</organism>
<dbReference type="Proteomes" id="UP000054018">
    <property type="component" value="Unassembled WGS sequence"/>
</dbReference>
<evidence type="ECO:0008006" key="4">
    <source>
        <dbReference type="Google" id="ProtNLM"/>
    </source>
</evidence>
<evidence type="ECO:0000313" key="2">
    <source>
        <dbReference type="EMBL" id="KIK12007.1"/>
    </source>
</evidence>
<protein>
    <recommendedName>
        <fullName evidence="4">BTB domain-containing protein</fullName>
    </recommendedName>
</protein>
<name>A0A0C9YNY8_9AGAM</name>
<accession>A0A0C9YNY8</accession>
<dbReference type="AlphaFoldDB" id="A0A0C9YNY8"/>
<dbReference type="OrthoDB" id="6359816at2759"/>
<dbReference type="Gene3D" id="3.30.710.10">
    <property type="entry name" value="Potassium Channel Kv1.1, Chain A"/>
    <property type="match status" value="1"/>
</dbReference>
<dbReference type="InterPro" id="IPR011333">
    <property type="entry name" value="SKP1/BTB/POZ_sf"/>
</dbReference>
<dbReference type="STRING" id="765257.A0A0C9YNY8"/>
<evidence type="ECO:0000313" key="3">
    <source>
        <dbReference type="Proteomes" id="UP000054018"/>
    </source>
</evidence>
<evidence type="ECO:0000256" key="1">
    <source>
        <dbReference type="SAM" id="MobiDB-lite"/>
    </source>
</evidence>
<reference evidence="3" key="2">
    <citation type="submission" date="2015-01" db="EMBL/GenBank/DDBJ databases">
        <title>Evolutionary Origins and Diversification of the Mycorrhizal Mutualists.</title>
        <authorList>
            <consortium name="DOE Joint Genome Institute"/>
            <consortium name="Mycorrhizal Genomics Consortium"/>
            <person name="Kohler A."/>
            <person name="Kuo A."/>
            <person name="Nagy L.G."/>
            <person name="Floudas D."/>
            <person name="Copeland A."/>
            <person name="Barry K.W."/>
            <person name="Cichocki N."/>
            <person name="Veneault-Fourrey C."/>
            <person name="LaButti K."/>
            <person name="Lindquist E.A."/>
            <person name="Lipzen A."/>
            <person name="Lundell T."/>
            <person name="Morin E."/>
            <person name="Murat C."/>
            <person name="Riley R."/>
            <person name="Ohm R."/>
            <person name="Sun H."/>
            <person name="Tunlid A."/>
            <person name="Henrissat B."/>
            <person name="Grigoriev I.V."/>
            <person name="Hibbett D.S."/>
            <person name="Martin F."/>
        </authorList>
    </citation>
    <scope>NUCLEOTIDE SEQUENCE [LARGE SCALE GENOMIC DNA]</scope>
    <source>
        <strain evidence="3">441</strain>
    </source>
</reference>
<feature type="compositionally biased region" description="Basic residues" evidence="1">
    <location>
        <begin position="403"/>
        <end position="420"/>
    </location>
</feature>
<keyword evidence="3" id="KW-1185">Reference proteome</keyword>
<sequence>MWSWIQKIPESSTSTPSQTEALLRKLLLANDINDVHFHLLSRRSKSRALDPRVLNANTTLLKSSSKYFADLFSSDSFPSDTAMMKVKATDKILDGVDLSEYGYESDSDLEDDTDITALPAQTQVATWSDSDDRDSDILVLETTPSLEKYHDSPQQNVSNAIGLSSERPASVHPTWAVSGGRHVFVKGAAFQTWYCLLHFFYMGTTEFSLLKSSGLRGSERFSSNASQVPKCSAKSMYRLASKLRIDELRDRAFASICSSVDENNLLQELASGFTGGHPAVLEMELDLLLQKIACAPIVEGLPKLMARISRNELSHGADIMAGFYTRILQKHYLIQLPTPATADAGAEFAEPVQVDRLGPFECHLFGQPPPSPSLGIQRPALMSVASIAPSEECHSLPDWEKQKQKRKKKGNSSCRHCGRT</sequence>
<proteinExistence type="predicted"/>